<dbReference type="PANTHER" id="PTHR11941:SF54">
    <property type="entry name" value="ENOYL-COA HYDRATASE, MITOCHONDRIAL"/>
    <property type="match status" value="1"/>
</dbReference>
<protein>
    <submittedName>
        <fullName evidence="1">Enoyl-CoA hydratase</fullName>
    </submittedName>
</protein>
<dbReference type="Gene3D" id="3.90.226.10">
    <property type="entry name" value="2-enoyl-CoA Hydratase, Chain A, domain 1"/>
    <property type="match status" value="1"/>
</dbReference>
<dbReference type="EMBL" id="BJVI01000071">
    <property type="protein sequence ID" value="GEL20436.1"/>
    <property type="molecule type" value="Genomic_DNA"/>
</dbReference>
<dbReference type="InterPro" id="IPR001753">
    <property type="entry name" value="Enoyl-CoA_hydra/iso"/>
</dbReference>
<dbReference type="SUPFAM" id="SSF52096">
    <property type="entry name" value="ClpP/crotonase"/>
    <property type="match status" value="1"/>
</dbReference>
<evidence type="ECO:0000313" key="2">
    <source>
        <dbReference type="Proteomes" id="UP000321328"/>
    </source>
</evidence>
<keyword evidence="2" id="KW-1185">Reference proteome</keyword>
<accession>A0A511D6M0</accession>
<comment type="caution">
    <text evidence="1">The sequence shown here is derived from an EMBL/GenBank/DDBJ whole genome shotgun (WGS) entry which is preliminary data.</text>
</comment>
<dbReference type="CDD" id="cd06558">
    <property type="entry name" value="crotonase-like"/>
    <property type="match status" value="1"/>
</dbReference>
<dbReference type="InterPro" id="IPR029045">
    <property type="entry name" value="ClpP/crotonase-like_dom_sf"/>
</dbReference>
<dbReference type="AlphaFoldDB" id="A0A511D6M0"/>
<dbReference type="GO" id="GO:0003824">
    <property type="term" value="F:catalytic activity"/>
    <property type="evidence" value="ECO:0007669"/>
    <property type="project" value="UniProtKB-ARBA"/>
</dbReference>
<name>A0A511D6M0_9PSEU</name>
<dbReference type="GO" id="GO:0006635">
    <property type="term" value="P:fatty acid beta-oxidation"/>
    <property type="evidence" value="ECO:0007669"/>
    <property type="project" value="TreeGrafter"/>
</dbReference>
<dbReference type="Proteomes" id="UP000321328">
    <property type="component" value="Unassembled WGS sequence"/>
</dbReference>
<dbReference type="STRING" id="1123024.GCA_000423625_03218"/>
<dbReference type="Pfam" id="PF00378">
    <property type="entry name" value="ECH_1"/>
    <property type="match status" value="1"/>
</dbReference>
<gene>
    <name evidence="1" type="primary">paaG</name>
    <name evidence="1" type="ORF">PA7_42730</name>
</gene>
<sequence length="250" mass="26644">MIERSDDGDIAVLRLTHGPVNAMDLELCQSLIAHFHALVTDSARAVVITGSGSSFSAGVDLRRFLDGGADYVKRFMPALAGSFQAAFELTKPVVAAVNGHAIAGGCVLAATADVTLMTDGKGRMGVPEIKVGVSFPRIALEVLRYAVGEVAARRLMLGAQTYPPAEVKAIGLVDQLVDGDELLTRAVRTARALAEESPADTFAATKTQLRREALERTARYAGDDDTAIQLWSRRATDGWTAAYLEAATRR</sequence>
<organism evidence="1 2">
    <name type="scientific">Pseudonocardia asaccharolytica DSM 44247 = NBRC 16224</name>
    <dbReference type="NCBI Taxonomy" id="1123024"/>
    <lineage>
        <taxon>Bacteria</taxon>
        <taxon>Bacillati</taxon>
        <taxon>Actinomycetota</taxon>
        <taxon>Actinomycetes</taxon>
        <taxon>Pseudonocardiales</taxon>
        <taxon>Pseudonocardiaceae</taxon>
        <taxon>Pseudonocardia</taxon>
    </lineage>
</organism>
<proteinExistence type="predicted"/>
<reference evidence="1 2" key="1">
    <citation type="submission" date="2019-07" db="EMBL/GenBank/DDBJ databases">
        <title>Whole genome shotgun sequence of Pseudonocardia asaccharolytica NBRC 16224.</title>
        <authorList>
            <person name="Hosoyama A."/>
            <person name="Uohara A."/>
            <person name="Ohji S."/>
            <person name="Ichikawa N."/>
        </authorList>
    </citation>
    <scope>NUCLEOTIDE SEQUENCE [LARGE SCALE GENOMIC DNA]</scope>
    <source>
        <strain evidence="1 2">NBRC 16224</strain>
    </source>
</reference>
<dbReference type="RefSeq" id="WP_051233192.1">
    <property type="nucleotide sequence ID" value="NZ_AUII01000015.1"/>
</dbReference>
<dbReference type="OrthoDB" id="8640486at2"/>
<dbReference type="PANTHER" id="PTHR11941">
    <property type="entry name" value="ENOYL-COA HYDRATASE-RELATED"/>
    <property type="match status" value="1"/>
</dbReference>
<evidence type="ECO:0000313" key="1">
    <source>
        <dbReference type="EMBL" id="GEL20436.1"/>
    </source>
</evidence>